<comment type="caution">
    <text evidence="2">The sequence shown here is derived from an EMBL/GenBank/DDBJ whole genome shotgun (WGS) entry which is preliminary data.</text>
</comment>
<evidence type="ECO:0000313" key="2">
    <source>
        <dbReference type="EMBL" id="RLV52850.1"/>
    </source>
</evidence>
<protein>
    <recommendedName>
        <fullName evidence="1">Lipoyl-binding domain-containing protein</fullName>
    </recommendedName>
</protein>
<dbReference type="Gene3D" id="2.40.50.100">
    <property type="match status" value="1"/>
</dbReference>
<dbReference type="InterPro" id="IPR000089">
    <property type="entry name" value="Biotin_lipoyl"/>
</dbReference>
<dbReference type="OrthoDB" id="163546at2"/>
<feature type="domain" description="Lipoyl-binding" evidence="1">
    <location>
        <begin position="1"/>
        <end position="38"/>
    </location>
</feature>
<dbReference type="Proteomes" id="UP000282515">
    <property type="component" value="Unassembled WGS sequence"/>
</dbReference>
<sequence length="39" mass="4203">IEAMKMEATITAPRGGTVERLAFHGPRPVEGGDLLLVIR</sequence>
<evidence type="ECO:0000313" key="3">
    <source>
        <dbReference type="Proteomes" id="UP000282515"/>
    </source>
</evidence>
<reference evidence="2 3" key="1">
    <citation type="submission" date="2018-10" db="EMBL/GenBank/DDBJ databases">
        <title>Aeromicrobium sp. 9W16Y-2 whole genome shotgun sequence.</title>
        <authorList>
            <person name="Li F."/>
        </authorList>
    </citation>
    <scope>NUCLEOTIDE SEQUENCE [LARGE SCALE GENOMIC DNA]</scope>
    <source>
        <strain evidence="2 3">9W16Y-2</strain>
    </source>
</reference>
<dbReference type="CDD" id="cd06850">
    <property type="entry name" value="biotinyl_domain"/>
    <property type="match status" value="1"/>
</dbReference>
<accession>A0A3L8PCJ9</accession>
<dbReference type="InterPro" id="IPR011053">
    <property type="entry name" value="Single_hybrid_motif"/>
</dbReference>
<keyword evidence="3" id="KW-1185">Reference proteome</keyword>
<dbReference type="SUPFAM" id="SSF51230">
    <property type="entry name" value="Single hybrid motif"/>
    <property type="match status" value="1"/>
</dbReference>
<name>A0A3L8PCJ9_9ACTN</name>
<organism evidence="2 3">
    <name type="scientific">Aeromicrobium phragmitis</name>
    <dbReference type="NCBI Taxonomy" id="2478914"/>
    <lineage>
        <taxon>Bacteria</taxon>
        <taxon>Bacillati</taxon>
        <taxon>Actinomycetota</taxon>
        <taxon>Actinomycetes</taxon>
        <taxon>Propionibacteriales</taxon>
        <taxon>Nocardioidaceae</taxon>
        <taxon>Aeromicrobium</taxon>
    </lineage>
</organism>
<dbReference type="Pfam" id="PF00364">
    <property type="entry name" value="Biotin_lipoyl"/>
    <property type="match status" value="1"/>
</dbReference>
<feature type="non-terminal residue" evidence="2">
    <location>
        <position position="1"/>
    </location>
</feature>
<gene>
    <name evidence="2" type="ORF">D9V41_16510</name>
</gene>
<evidence type="ECO:0000259" key="1">
    <source>
        <dbReference type="Pfam" id="PF00364"/>
    </source>
</evidence>
<dbReference type="AlphaFoldDB" id="A0A3L8PCJ9"/>
<proteinExistence type="predicted"/>
<dbReference type="EMBL" id="RDBF01000109">
    <property type="protein sequence ID" value="RLV52850.1"/>
    <property type="molecule type" value="Genomic_DNA"/>
</dbReference>